<dbReference type="EMBL" id="WKKH01000048">
    <property type="protein sequence ID" value="MRX78328.1"/>
    <property type="molecule type" value="Genomic_DNA"/>
</dbReference>
<evidence type="ECO:0000313" key="3">
    <source>
        <dbReference type="Proteomes" id="UP000487757"/>
    </source>
</evidence>
<dbReference type="SUPFAM" id="SSF47413">
    <property type="entry name" value="lambda repressor-like DNA-binding domains"/>
    <property type="match status" value="1"/>
</dbReference>
<sequence length="132" mass="15434">MELHHGQTVERIIRRNGYSIAELARIIQVNRRSVYNWFNQRHLKPEIIFRIGSVLNHDFSSEFPSLFVKGETIGKSTLHYTESVENAAGTGDSNWKDKYIDLLEKYNELLQLCIKNKSTVLVILSLQYLLYF</sequence>
<dbReference type="CDD" id="cd00093">
    <property type="entry name" value="HTH_XRE"/>
    <property type="match status" value="1"/>
</dbReference>
<dbReference type="InterPro" id="IPR001387">
    <property type="entry name" value="Cro/C1-type_HTH"/>
</dbReference>
<comment type="caution">
    <text evidence="2">The sequence shown here is derived from an EMBL/GenBank/DDBJ whole genome shotgun (WGS) entry which is preliminary data.</text>
</comment>
<dbReference type="PROSITE" id="PS50943">
    <property type="entry name" value="HTH_CROC1"/>
    <property type="match status" value="1"/>
</dbReference>
<keyword evidence="3" id="KW-1185">Reference proteome</keyword>
<dbReference type="OrthoDB" id="981159at2"/>
<dbReference type="AlphaFoldDB" id="A0A7K0G3E5"/>
<dbReference type="GO" id="GO:0003677">
    <property type="term" value="F:DNA binding"/>
    <property type="evidence" value="ECO:0007669"/>
    <property type="project" value="InterPro"/>
</dbReference>
<organism evidence="2 3">
    <name type="scientific">Pedobacter petrophilus</name>
    <dbReference type="NCBI Taxonomy" id="1908241"/>
    <lineage>
        <taxon>Bacteria</taxon>
        <taxon>Pseudomonadati</taxon>
        <taxon>Bacteroidota</taxon>
        <taxon>Sphingobacteriia</taxon>
        <taxon>Sphingobacteriales</taxon>
        <taxon>Sphingobacteriaceae</taxon>
        <taxon>Pedobacter</taxon>
    </lineage>
</organism>
<gene>
    <name evidence="2" type="ORF">GJU39_19785</name>
</gene>
<proteinExistence type="predicted"/>
<feature type="domain" description="HTH cro/C1-type" evidence="1">
    <location>
        <begin position="9"/>
        <end position="63"/>
    </location>
</feature>
<evidence type="ECO:0000259" key="1">
    <source>
        <dbReference type="PROSITE" id="PS50943"/>
    </source>
</evidence>
<dbReference type="Pfam" id="PF06056">
    <property type="entry name" value="Terminase_5"/>
    <property type="match status" value="1"/>
</dbReference>
<reference evidence="2 3" key="1">
    <citation type="submission" date="2019-11" db="EMBL/GenBank/DDBJ databases">
        <title>Pedobacter petrophilus genome.</title>
        <authorList>
            <person name="Feldbauer M.J."/>
            <person name="Newman J.D."/>
        </authorList>
    </citation>
    <scope>NUCLEOTIDE SEQUENCE [LARGE SCALE GENOMIC DNA]</scope>
    <source>
        <strain evidence="2 3">LMG 29686</strain>
    </source>
</reference>
<dbReference type="Proteomes" id="UP000487757">
    <property type="component" value="Unassembled WGS sequence"/>
</dbReference>
<dbReference type="InterPro" id="IPR010332">
    <property type="entry name" value="ATPase_terminase-su_N"/>
</dbReference>
<accession>A0A7K0G3E5</accession>
<protein>
    <recommendedName>
        <fullName evidence="1">HTH cro/C1-type domain-containing protein</fullName>
    </recommendedName>
</protein>
<evidence type="ECO:0000313" key="2">
    <source>
        <dbReference type="EMBL" id="MRX78328.1"/>
    </source>
</evidence>
<name>A0A7K0G3E5_9SPHI</name>
<dbReference type="InterPro" id="IPR010982">
    <property type="entry name" value="Lambda_DNA-bd_dom_sf"/>
</dbReference>
<dbReference type="RefSeq" id="WP_154282734.1">
    <property type="nucleotide sequence ID" value="NZ_JBHUJQ010000001.1"/>
</dbReference>